<dbReference type="Proteomes" id="UP000231333">
    <property type="component" value="Unassembled WGS sequence"/>
</dbReference>
<dbReference type="AlphaFoldDB" id="A0A2H0QWF3"/>
<dbReference type="SUPFAM" id="SSF143034">
    <property type="entry name" value="L35p-like"/>
    <property type="match status" value="1"/>
</dbReference>
<dbReference type="GO" id="GO:0006412">
    <property type="term" value="P:translation"/>
    <property type="evidence" value="ECO:0007669"/>
    <property type="project" value="InterPro"/>
</dbReference>
<proteinExistence type="inferred from homology"/>
<dbReference type="EMBL" id="PCXL01000009">
    <property type="protein sequence ID" value="PIR38597.1"/>
    <property type="molecule type" value="Genomic_DNA"/>
</dbReference>
<gene>
    <name evidence="4" type="ORF">COV34_00780</name>
</gene>
<name>A0A2H0QWF3_9BACT</name>
<dbReference type="Pfam" id="PF01632">
    <property type="entry name" value="Ribosomal_L35p"/>
    <property type="match status" value="1"/>
</dbReference>
<dbReference type="GO" id="GO:1990904">
    <property type="term" value="C:ribonucleoprotein complex"/>
    <property type="evidence" value="ECO:0007669"/>
    <property type="project" value="UniProtKB-KW"/>
</dbReference>
<dbReference type="InterPro" id="IPR037229">
    <property type="entry name" value="Ribosomal_bL35_sf"/>
</dbReference>
<comment type="caution">
    <text evidence="4">The sequence shown here is derived from an EMBL/GenBank/DDBJ whole genome shotgun (WGS) entry which is preliminary data.</text>
</comment>
<keyword evidence="2 4" id="KW-0689">Ribosomal protein</keyword>
<organism evidence="4 5">
    <name type="scientific">Candidatus Zambryskibacteria bacterium CG10_big_fil_rev_8_21_14_0_10_42_12</name>
    <dbReference type="NCBI Taxonomy" id="1975115"/>
    <lineage>
        <taxon>Bacteria</taxon>
        <taxon>Candidatus Zambryskiibacteriota</taxon>
    </lineage>
</organism>
<dbReference type="InterPro" id="IPR021137">
    <property type="entry name" value="Ribosomal_bL35-like"/>
</dbReference>
<evidence type="ECO:0000256" key="2">
    <source>
        <dbReference type="ARBA" id="ARBA00022980"/>
    </source>
</evidence>
<comment type="similarity">
    <text evidence="1">Belongs to the bacterial ribosomal protein bL35 family.</text>
</comment>
<keyword evidence="3" id="KW-0687">Ribonucleoprotein</keyword>
<protein>
    <submittedName>
        <fullName evidence="4">50S ribosomal protein L35</fullName>
    </submittedName>
</protein>
<evidence type="ECO:0000313" key="5">
    <source>
        <dbReference type="Proteomes" id="UP000231333"/>
    </source>
</evidence>
<reference evidence="4 5" key="1">
    <citation type="submission" date="2017-09" db="EMBL/GenBank/DDBJ databases">
        <title>Depth-based differentiation of microbial function through sediment-hosted aquifers and enrichment of novel symbionts in the deep terrestrial subsurface.</title>
        <authorList>
            <person name="Probst A.J."/>
            <person name="Ladd B."/>
            <person name="Jarett J.K."/>
            <person name="Geller-Mcgrath D.E."/>
            <person name="Sieber C.M."/>
            <person name="Emerson J.B."/>
            <person name="Anantharaman K."/>
            <person name="Thomas B.C."/>
            <person name="Malmstrom R."/>
            <person name="Stieglmeier M."/>
            <person name="Klingl A."/>
            <person name="Woyke T."/>
            <person name="Ryan C.M."/>
            <person name="Banfield J.F."/>
        </authorList>
    </citation>
    <scope>NUCLEOTIDE SEQUENCE [LARGE SCALE GENOMIC DNA]</scope>
    <source>
        <strain evidence="4">CG10_big_fil_rev_8_21_14_0_10_42_12</strain>
    </source>
</reference>
<evidence type="ECO:0000256" key="1">
    <source>
        <dbReference type="ARBA" id="ARBA00006598"/>
    </source>
</evidence>
<evidence type="ECO:0000256" key="3">
    <source>
        <dbReference type="ARBA" id="ARBA00023274"/>
    </source>
</evidence>
<evidence type="ECO:0000313" key="4">
    <source>
        <dbReference type="EMBL" id="PIR38597.1"/>
    </source>
</evidence>
<dbReference type="GO" id="GO:0005840">
    <property type="term" value="C:ribosome"/>
    <property type="evidence" value="ECO:0007669"/>
    <property type="project" value="UniProtKB-KW"/>
</dbReference>
<accession>A0A2H0QWF3</accession>
<dbReference type="Gene3D" id="4.10.410.60">
    <property type="match status" value="1"/>
</dbReference>
<dbReference type="GO" id="GO:0003735">
    <property type="term" value="F:structural constituent of ribosome"/>
    <property type="evidence" value="ECO:0007669"/>
    <property type="project" value="InterPro"/>
</dbReference>
<sequence length="64" mass="7511">MKTNKSFTKRLKVTKNGKIKARKHGQNHFNVKESAKEKGAKRRSTTLQMNKRATRRFLPRTNVK</sequence>